<gene>
    <name evidence="2" type="primary">Contig8916.g9529</name>
    <name evidence="2" type="ORF">STYLEM_14473</name>
</gene>
<sequence>MENRPLEYLGESVPKDNPIAPTPPLASTTKPSNSVFIMIQEPTCSQIQSVFNPQLENNQIPEQSQILIQQELEQSFADDDKLQDTESLEFGNETLDDQNKRISCRSKVNFSKLNESEKVMRLQNMANLIKKLKQQVRQLKQKKTKGIYKYQSNKLPTIGDFQRLVLTRKSSSQPLRTPFHVPVSVNQCSSQQQDLSSTNSGYYQNKIQQQVPYQQTYLTCDPPSQFNAITSNTNIPITSLPKYQECDARHKTQFNRSNDDCDRRCQQQQQIQSKDGLRNMDVQNPNLQIQMSSQTILSQQSHSLPIQKALSQNQDQWLPLVQLANGNYFETRDQPFFNNQTGATAALKMTQNTCHNGAIFQNLAPNLRNQYWNYNISNSSNQLVNNPRF</sequence>
<protein>
    <submittedName>
        <fullName evidence="2">Uncharacterized protein</fullName>
    </submittedName>
</protein>
<feature type="region of interest" description="Disordered" evidence="1">
    <location>
        <begin position="1"/>
        <end position="28"/>
    </location>
</feature>
<evidence type="ECO:0000313" key="2">
    <source>
        <dbReference type="EMBL" id="CDW85398.1"/>
    </source>
</evidence>
<keyword evidence="3" id="KW-1185">Reference proteome</keyword>
<dbReference type="AlphaFoldDB" id="A0A078AXA1"/>
<organism evidence="2 3">
    <name type="scientific">Stylonychia lemnae</name>
    <name type="common">Ciliate</name>
    <dbReference type="NCBI Taxonomy" id="5949"/>
    <lineage>
        <taxon>Eukaryota</taxon>
        <taxon>Sar</taxon>
        <taxon>Alveolata</taxon>
        <taxon>Ciliophora</taxon>
        <taxon>Intramacronucleata</taxon>
        <taxon>Spirotrichea</taxon>
        <taxon>Stichotrichia</taxon>
        <taxon>Sporadotrichida</taxon>
        <taxon>Oxytrichidae</taxon>
        <taxon>Stylonychinae</taxon>
        <taxon>Stylonychia</taxon>
    </lineage>
</organism>
<evidence type="ECO:0000313" key="3">
    <source>
        <dbReference type="Proteomes" id="UP000039865"/>
    </source>
</evidence>
<accession>A0A078AXA1</accession>
<dbReference type="InParanoid" id="A0A078AXA1"/>
<proteinExistence type="predicted"/>
<evidence type="ECO:0000256" key="1">
    <source>
        <dbReference type="SAM" id="MobiDB-lite"/>
    </source>
</evidence>
<name>A0A078AXA1_STYLE</name>
<dbReference type="Proteomes" id="UP000039865">
    <property type="component" value="Unassembled WGS sequence"/>
</dbReference>
<reference evidence="2 3" key="1">
    <citation type="submission" date="2014-06" db="EMBL/GenBank/DDBJ databases">
        <authorList>
            <person name="Swart Estienne"/>
        </authorList>
    </citation>
    <scope>NUCLEOTIDE SEQUENCE [LARGE SCALE GENOMIC DNA]</scope>
    <source>
        <strain evidence="2 3">130c</strain>
    </source>
</reference>
<dbReference type="EMBL" id="CCKQ01013694">
    <property type="protein sequence ID" value="CDW85398.1"/>
    <property type="molecule type" value="Genomic_DNA"/>
</dbReference>